<feature type="transmembrane region" description="Helical" evidence="1">
    <location>
        <begin position="214"/>
        <end position="233"/>
    </location>
</feature>
<proteinExistence type="predicted"/>
<reference evidence="2" key="1">
    <citation type="journal article" date="2010" name="Science">
        <title>Plasticity of animal genome architecture unmasked by rapid evolution of a pelagic tunicate.</title>
        <authorList>
            <person name="Denoeud F."/>
            <person name="Henriet S."/>
            <person name="Mungpakdee S."/>
            <person name="Aury J.M."/>
            <person name="Da Silva C."/>
            <person name="Brinkmann H."/>
            <person name="Mikhaleva J."/>
            <person name="Olsen L.C."/>
            <person name="Jubin C."/>
            <person name="Canestro C."/>
            <person name="Bouquet J.M."/>
            <person name="Danks G."/>
            <person name="Poulain J."/>
            <person name="Campsteijn C."/>
            <person name="Adamski M."/>
            <person name="Cross I."/>
            <person name="Yadetie F."/>
            <person name="Muffato M."/>
            <person name="Louis A."/>
            <person name="Butcher S."/>
            <person name="Tsagkogeorga G."/>
            <person name="Konrad A."/>
            <person name="Singh S."/>
            <person name="Jensen M.F."/>
            <person name="Cong E.H."/>
            <person name="Eikeseth-Otteraa H."/>
            <person name="Noel B."/>
            <person name="Anthouard V."/>
            <person name="Porcel B.M."/>
            <person name="Kachouri-Lafond R."/>
            <person name="Nishino A."/>
            <person name="Ugolini M."/>
            <person name="Chourrout P."/>
            <person name="Nishida H."/>
            <person name="Aasland R."/>
            <person name="Huzurbazar S."/>
            <person name="Westhof E."/>
            <person name="Delsuc F."/>
            <person name="Lehrach H."/>
            <person name="Reinhardt R."/>
            <person name="Weissenbach J."/>
            <person name="Roy S.W."/>
            <person name="Artiguenave F."/>
            <person name="Postlethwait J.H."/>
            <person name="Manak J.R."/>
            <person name="Thompson E.M."/>
            <person name="Jaillon O."/>
            <person name="Du Pasquier L."/>
            <person name="Boudinot P."/>
            <person name="Liberles D.A."/>
            <person name="Volff J.N."/>
            <person name="Philippe H."/>
            <person name="Lenhard B."/>
            <person name="Roest Crollius H."/>
            <person name="Wincker P."/>
            <person name="Chourrout D."/>
        </authorList>
    </citation>
    <scope>NUCLEOTIDE SEQUENCE [LARGE SCALE GENOMIC DNA]</scope>
</reference>
<feature type="transmembrane region" description="Helical" evidence="1">
    <location>
        <begin position="382"/>
        <end position="402"/>
    </location>
</feature>
<keyword evidence="1" id="KW-1133">Transmembrane helix</keyword>
<dbReference type="InParanoid" id="E4X7B4"/>
<feature type="transmembrane region" description="Helical" evidence="1">
    <location>
        <begin position="245"/>
        <end position="268"/>
    </location>
</feature>
<feature type="transmembrane region" description="Helical" evidence="1">
    <location>
        <begin position="185"/>
        <end position="207"/>
    </location>
</feature>
<feature type="transmembrane region" description="Helical" evidence="1">
    <location>
        <begin position="345"/>
        <end position="362"/>
    </location>
</feature>
<accession>E4X7B4</accession>
<keyword evidence="1" id="KW-0812">Transmembrane</keyword>
<feature type="transmembrane region" description="Helical" evidence="1">
    <location>
        <begin position="115"/>
        <end position="139"/>
    </location>
</feature>
<feature type="transmembrane region" description="Helical" evidence="1">
    <location>
        <begin position="21"/>
        <end position="38"/>
    </location>
</feature>
<dbReference type="OrthoDB" id="10360145at2759"/>
<evidence type="ECO:0000313" key="3">
    <source>
        <dbReference type="Proteomes" id="UP000001307"/>
    </source>
</evidence>
<feature type="transmembrane region" description="Helical" evidence="1">
    <location>
        <begin position="317"/>
        <end position="338"/>
    </location>
</feature>
<feature type="transmembrane region" description="Helical" evidence="1">
    <location>
        <begin position="58"/>
        <end position="77"/>
    </location>
</feature>
<feature type="transmembrane region" description="Helical" evidence="1">
    <location>
        <begin position="84"/>
        <end position="103"/>
    </location>
</feature>
<evidence type="ECO:0000313" key="2">
    <source>
        <dbReference type="EMBL" id="CBY18586.1"/>
    </source>
</evidence>
<organism evidence="2">
    <name type="scientific">Oikopleura dioica</name>
    <name type="common">Tunicate</name>
    <dbReference type="NCBI Taxonomy" id="34765"/>
    <lineage>
        <taxon>Eukaryota</taxon>
        <taxon>Metazoa</taxon>
        <taxon>Chordata</taxon>
        <taxon>Tunicata</taxon>
        <taxon>Appendicularia</taxon>
        <taxon>Copelata</taxon>
        <taxon>Oikopleuridae</taxon>
        <taxon>Oikopleura</taxon>
    </lineage>
</organism>
<gene>
    <name evidence="2" type="ORF">GSOID_T00003447001</name>
</gene>
<feature type="transmembrane region" description="Helical" evidence="1">
    <location>
        <begin position="151"/>
        <end position="173"/>
    </location>
</feature>
<name>E4X7B4_OIKDI</name>
<dbReference type="EMBL" id="FN653028">
    <property type="protein sequence ID" value="CBY18586.1"/>
    <property type="molecule type" value="Genomic_DNA"/>
</dbReference>
<keyword evidence="1" id="KW-0472">Membrane</keyword>
<protein>
    <submittedName>
        <fullName evidence="2">Uncharacterized protein</fullName>
    </submittedName>
</protein>
<dbReference type="AlphaFoldDB" id="E4X7B4"/>
<keyword evidence="3" id="KW-1185">Reference proteome</keyword>
<evidence type="ECO:0000256" key="1">
    <source>
        <dbReference type="SAM" id="Phobius"/>
    </source>
</evidence>
<sequence length="448" mass="49071">MAKTQPGTMERWGNWGSPQHPGVSMVLATVLSIVFFVLEIYHVKSKTNPKKDADANDLVAAAAFSLTAWSFIVMFFGNDWRFTFKLHALITFAVTLTFAILSAQENAEDGTTEKLSIAACVIAWCSVVCLSHVLWCCFANMFIKRWEKKDYTWFATVVSFFLTILSFILWLNSGTTSMTPIMVNWIHGLFIAGTCFALVASLSYFLGIVKDGDLLDLYSGIGFLSLTIFWIAAVAVTPDNDENTVFLTAIIFTAFNTVILAYLAFSVFKKFWGQTWSGRILIFTVILVVVQFTLAMTAGQGNTGAVQTTPAVTKDNWWLGILSAGFSCAVAACFFSTLKLHLPTSLNFNAAALGLYIAYFVTECYNRSSSAAGNYDFNHRKGIAALVLCAAVILLLLISLTLKSLAYKGENKGDEKKAIRVLCRSCCYVEVTDETGVPEAGSATSSSD</sequence>
<feature type="transmembrane region" description="Helical" evidence="1">
    <location>
        <begin position="280"/>
        <end position="297"/>
    </location>
</feature>
<dbReference type="Proteomes" id="UP000001307">
    <property type="component" value="Unassembled WGS sequence"/>
</dbReference>